<proteinExistence type="predicted"/>
<dbReference type="SUPFAM" id="SSF51621">
    <property type="entry name" value="Phosphoenolpyruvate/pyruvate domain"/>
    <property type="match status" value="1"/>
</dbReference>
<sequence>MHPEPHTKAKFFHAKILSKTKEEQMKNLDTNFTFSNRPETFKELLNKRRWVGDVYDKLTKIYRIEVIIMNESFRGLPGQEAPSKDCADTSIIQTRSRQELLYMRSQIDVAAKAFQLEAIDMVGIHYKDLDYLKDECEDGRRLGFTGKVS</sequence>
<dbReference type="PANTHER" id="PTHR11105">
    <property type="entry name" value="CITRATE LYASE SUBUNIT BETA-RELATED"/>
    <property type="match status" value="1"/>
</dbReference>
<dbReference type="GO" id="GO:0106064">
    <property type="term" value="P:regulation of cobalamin metabolic process"/>
    <property type="evidence" value="ECO:0007669"/>
    <property type="project" value="TreeGrafter"/>
</dbReference>
<dbReference type="EMBL" id="CM032182">
    <property type="protein sequence ID" value="KAG7097768.1"/>
    <property type="molecule type" value="Genomic_DNA"/>
</dbReference>
<comment type="caution">
    <text evidence="1">The sequence shown here is derived from an EMBL/GenBank/DDBJ whole genome shotgun (WGS) entry which is preliminary data.</text>
</comment>
<dbReference type="RefSeq" id="XP_043014238.1">
    <property type="nucleotide sequence ID" value="XM_043149631.1"/>
</dbReference>
<protein>
    <submittedName>
        <fullName evidence="1">Uncharacterized protein</fullName>
    </submittedName>
</protein>
<dbReference type="OrthoDB" id="1773at2759"/>
<dbReference type="GeneID" id="66074164"/>
<dbReference type="InterPro" id="IPR040442">
    <property type="entry name" value="Pyrv_kinase-like_dom_sf"/>
</dbReference>
<dbReference type="InterPro" id="IPR040186">
    <property type="entry name" value="Citramalyl-CoA_lyase"/>
</dbReference>
<accession>A0A9P8ADR9</accession>
<dbReference type="KEGG" id="more:E1B28_005088"/>
<dbReference type="AlphaFoldDB" id="A0A9P8ADR9"/>
<dbReference type="Proteomes" id="UP001049176">
    <property type="component" value="Chromosome 2"/>
</dbReference>
<dbReference type="Gene3D" id="3.20.20.60">
    <property type="entry name" value="Phosphoenolpyruvate-binding domains"/>
    <property type="match status" value="1"/>
</dbReference>
<dbReference type="GO" id="GO:0047777">
    <property type="term" value="F:(S)-citramalyl-CoA lyase activity"/>
    <property type="evidence" value="ECO:0007669"/>
    <property type="project" value="TreeGrafter"/>
</dbReference>
<organism evidence="1 2">
    <name type="scientific">Marasmius oreades</name>
    <name type="common">fairy-ring Marasmius</name>
    <dbReference type="NCBI Taxonomy" id="181124"/>
    <lineage>
        <taxon>Eukaryota</taxon>
        <taxon>Fungi</taxon>
        <taxon>Dikarya</taxon>
        <taxon>Basidiomycota</taxon>
        <taxon>Agaricomycotina</taxon>
        <taxon>Agaricomycetes</taxon>
        <taxon>Agaricomycetidae</taxon>
        <taxon>Agaricales</taxon>
        <taxon>Marasmiineae</taxon>
        <taxon>Marasmiaceae</taxon>
        <taxon>Marasmius</taxon>
    </lineage>
</organism>
<evidence type="ECO:0000313" key="1">
    <source>
        <dbReference type="EMBL" id="KAG7097768.1"/>
    </source>
</evidence>
<gene>
    <name evidence="1" type="ORF">E1B28_005088</name>
</gene>
<name>A0A9P8ADR9_9AGAR</name>
<keyword evidence="2" id="KW-1185">Reference proteome</keyword>
<evidence type="ECO:0000313" key="2">
    <source>
        <dbReference type="Proteomes" id="UP001049176"/>
    </source>
</evidence>
<dbReference type="PANTHER" id="PTHR11105:SF0">
    <property type="entry name" value="CITRAMALYL-COA LYASE, MITOCHONDRIAL"/>
    <property type="match status" value="1"/>
</dbReference>
<dbReference type="InterPro" id="IPR015813">
    <property type="entry name" value="Pyrv/PenolPyrv_kinase-like_dom"/>
</dbReference>
<reference evidence="1" key="1">
    <citation type="journal article" date="2021" name="Genome Biol. Evol.">
        <title>The assembled and annotated genome of the fairy-ring fungus Marasmius oreades.</title>
        <authorList>
            <person name="Hiltunen M."/>
            <person name="Ament-Velasquez S.L."/>
            <person name="Johannesson H."/>
        </authorList>
    </citation>
    <scope>NUCLEOTIDE SEQUENCE</scope>
    <source>
        <strain evidence="1">03SP1</strain>
    </source>
</reference>